<reference evidence="9 10" key="1">
    <citation type="submission" date="2020-04" db="EMBL/GenBank/DDBJ databases">
        <authorList>
            <person name="Klaysubun C."/>
            <person name="Duangmal K."/>
            <person name="Lipun K."/>
        </authorList>
    </citation>
    <scope>NUCLEOTIDE SEQUENCE [LARGE SCALE GENOMIC DNA]</scope>
    <source>
        <strain evidence="9 10">K10HN5</strain>
    </source>
</reference>
<keyword evidence="2" id="KW-0808">Transferase</keyword>
<organism evidence="9 10">
    <name type="scientific">Pseudonocardia acidicola</name>
    <dbReference type="NCBI Taxonomy" id="2724939"/>
    <lineage>
        <taxon>Bacteria</taxon>
        <taxon>Bacillati</taxon>
        <taxon>Actinomycetota</taxon>
        <taxon>Actinomycetes</taxon>
        <taxon>Pseudonocardiales</taxon>
        <taxon>Pseudonocardiaceae</taxon>
        <taxon>Pseudonocardia</taxon>
    </lineage>
</organism>
<dbReference type="PANTHER" id="PTHR30582:SF2">
    <property type="entry name" value="L,D-TRANSPEPTIDASE YCIB-RELATED"/>
    <property type="match status" value="1"/>
</dbReference>
<dbReference type="CDD" id="cd13432">
    <property type="entry name" value="LDT_IgD_like_2"/>
    <property type="match status" value="1"/>
</dbReference>
<evidence type="ECO:0000256" key="6">
    <source>
        <dbReference type="ARBA" id="ARBA00023316"/>
    </source>
</evidence>
<feature type="domain" description="Bacterial Ig" evidence="8">
    <location>
        <begin position="17"/>
        <end position="126"/>
    </location>
</feature>
<evidence type="ECO:0000313" key="10">
    <source>
        <dbReference type="Proteomes" id="UP000820669"/>
    </source>
</evidence>
<evidence type="ECO:0000256" key="4">
    <source>
        <dbReference type="ARBA" id="ARBA00022984"/>
    </source>
</evidence>
<dbReference type="Gene3D" id="2.60.40.3710">
    <property type="match status" value="1"/>
</dbReference>
<evidence type="ECO:0000256" key="2">
    <source>
        <dbReference type="ARBA" id="ARBA00022679"/>
    </source>
</evidence>
<keyword evidence="6" id="KW-0961">Cell wall biogenesis/degradation</keyword>
<evidence type="ECO:0000256" key="5">
    <source>
        <dbReference type="ARBA" id="ARBA00023315"/>
    </source>
</evidence>
<gene>
    <name evidence="9" type="ORF">HF526_32195</name>
</gene>
<dbReference type="InterPro" id="IPR050979">
    <property type="entry name" value="LD-transpeptidase"/>
</dbReference>
<comment type="caution">
    <text evidence="9">The sequence shown here is derived from an EMBL/GenBank/DDBJ whole genome shotgun (WGS) entry which is preliminary data.</text>
</comment>
<accession>A0ABX1SP62</accession>
<dbReference type="CDD" id="cd16913">
    <property type="entry name" value="YkuD_like"/>
    <property type="match status" value="1"/>
</dbReference>
<dbReference type="InterPro" id="IPR038063">
    <property type="entry name" value="Transpep_catalytic_dom"/>
</dbReference>
<dbReference type="InterPro" id="IPR041280">
    <property type="entry name" value="Big_10"/>
</dbReference>
<sequence length="271" mass="29119">MPALSPVPPGATGTEETGTATGADGRPVPLAGEFTTLGPHEQVRGVLNIGPGRTVGIAAPIEIQFSGPVPDRAAVERKLSVTTSVPVEGAWGWLPDENGGSRVHWRPREYWPSGTAVTVRADLYGHLYGHHYGDGRYGTTDLDSTFTIGRAQVVKADVTSHRMPVLVDGEQVADYPAGYGLADDPHRVTRSGTHVVSEKFTEKRMVKAQGEANVTHGCINLAPADAGAYFHSALYGDPVEVTGSSIRLAERDGDIWDWTLSWEQWRQLSAL</sequence>
<proteinExistence type="predicted"/>
<keyword evidence="4" id="KW-0573">Peptidoglycan synthesis</keyword>
<name>A0ABX1SP62_9PSEU</name>
<evidence type="ECO:0000256" key="7">
    <source>
        <dbReference type="SAM" id="MobiDB-lite"/>
    </source>
</evidence>
<dbReference type="EMBL" id="JAAXLA010000109">
    <property type="protein sequence ID" value="NMI01924.1"/>
    <property type="molecule type" value="Genomic_DNA"/>
</dbReference>
<keyword evidence="3" id="KW-0133">Cell shape</keyword>
<dbReference type="PANTHER" id="PTHR30582">
    <property type="entry name" value="L,D-TRANSPEPTIDASE"/>
    <property type="match status" value="1"/>
</dbReference>
<evidence type="ECO:0000313" key="9">
    <source>
        <dbReference type="EMBL" id="NMI01924.1"/>
    </source>
</evidence>
<dbReference type="InterPro" id="IPR005490">
    <property type="entry name" value="LD_TPept_cat_dom"/>
</dbReference>
<evidence type="ECO:0000256" key="3">
    <source>
        <dbReference type="ARBA" id="ARBA00022960"/>
    </source>
</evidence>
<feature type="compositionally biased region" description="Low complexity" evidence="7">
    <location>
        <begin position="10"/>
        <end position="25"/>
    </location>
</feature>
<keyword evidence="5" id="KW-0012">Acyltransferase</keyword>
<evidence type="ECO:0000259" key="8">
    <source>
        <dbReference type="Pfam" id="PF17964"/>
    </source>
</evidence>
<keyword evidence="10" id="KW-1185">Reference proteome</keyword>
<protein>
    <recommendedName>
        <fullName evidence="8">Bacterial Ig domain-containing protein</fullName>
    </recommendedName>
</protein>
<evidence type="ECO:0000256" key="1">
    <source>
        <dbReference type="ARBA" id="ARBA00004752"/>
    </source>
</evidence>
<dbReference type="Gene3D" id="2.40.440.10">
    <property type="entry name" value="L,D-transpeptidase catalytic domain-like"/>
    <property type="match status" value="2"/>
</dbReference>
<comment type="pathway">
    <text evidence="1">Cell wall biogenesis; peptidoglycan biosynthesis.</text>
</comment>
<dbReference type="Pfam" id="PF17964">
    <property type="entry name" value="Big_10"/>
    <property type="match status" value="1"/>
</dbReference>
<dbReference type="SUPFAM" id="SSF141523">
    <property type="entry name" value="L,D-transpeptidase catalytic domain-like"/>
    <property type="match status" value="1"/>
</dbReference>
<feature type="region of interest" description="Disordered" evidence="7">
    <location>
        <begin position="1"/>
        <end position="26"/>
    </location>
</feature>
<dbReference type="Proteomes" id="UP000820669">
    <property type="component" value="Unassembled WGS sequence"/>
</dbReference>